<organism evidence="6 7">
    <name type="scientific">Nezara viridula</name>
    <name type="common">Southern green stink bug</name>
    <name type="synonym">Cimex viridulus</name>
    <dbReference type="NCBI Taxonomy" id="85310"/>
    <lineage>
        <taxon>Eukaryota</taxon>
        <taxon>Metazoa</taxon>
        <taxon>Ecdysozoa</taxon>
        <taxon>Arthropoda</taxon>
        <taxon>Hexapoda</taxon>
        <taxon>Insecta</taxon>
        <taxon>Pterygota</taxon>
        <taxon>Neoptera</taxon>
        <taxon>Paraneoptera</taxon>
        <taxon>Hemiptera</taxon>
        <taxon>Heteroptera</taxon>
        <taxon>Panheteroptera</taxon>
        <taxon>Pentatomomorpha</taxon>
        <taxon>Pentatomoidea</taxon>
        <taxon>Pentatomidae</taxon>
        <taxon>Pentatominae</taxon>
        <taxon>Nezara</taxon>
    </lineage>
</organism>
<dbReference type="AlphaFoldDB" id="A0A9P0E2C0"/>
<keyword evidence="7" id="KW-1185">Reference proteome</keyword>
<comment type="subcellular location">
    <subcellularLocation>
        <location evidence="1">Membrane</location>
        <topology evidence="1">Multi-pass membrane protein</topology>
    </subcellularLocation>
</comment>
<evidence type="ECO:0000256" key="5">
    <source>
        <dbReference type="SAM" id="Phobius"/>
    </source>
</evidence>
<name>A0A9P0E2C0_NEZVI</name>
<evidence type="ECO:0008006" key="8">
    <source>
        <dbReference type="Google" id="ProtNLM"/>
    </source>
</evidence>
<proteinExistence type="predicted"/>
<dbReference type="PANTHER" id="PTHR12489:SF19">
    <property type="entry name" value="LHFPL TETRASPAN SUBFAMILY MEMBER 2 PROTEIN"/>
    <property type="match status" value="1"/>
</dbReference>
<dbReference type="Pfam" id="PF10242">
    <property type="entry name" value="L_HMGIC_fpl"/>
    <property type="match status" value="1"/>
</dbReference>
<dbReference type="Gene3D" id="1.20.140.150">
    <property type="match status" value="1"/>
</dbReference>
<feature type="transmembrane region" description="Helical" evidence="5">
    <location>
        <begin position="125"/>
        <end position="149"/>
    </location>
</feature>
<dbReference type="PANTHER" id="PTHR12489">
    <property type="entry name" value="LIPOMA HMGIC FUSION PARTNER-LIKE PROTEIN"/>
    <property type="match status" value="1"/>
</dbReference>
<dbReference type="InterPro" id="IPR019372">
    <property type="entry name" value="LHFPL"/>
</dbReference>
<accession>A0A9P0E2C0</accession>
<dbReference type="Proteomes" id="UP001152798">
    <property type="component" value="Chromosome 1"/>
</dbReference>
<feature type="transmembrane region" description="Helical" evidence="5">
    <location>
        <begin position="176"/>
        <end position="198"/>
    </location>
</feature>
<dbReference type="GO" id="GO:0016020">
    <property type="term" value="C:membrane"/>
    <property type="evidence" value="ECO:0007669"/>
    <property type="project" value="UniProtKB-SubCell"/>
</dbReference>
<protein>
    <recommendedName>
        <fullName evidence="8">Lipoma HMGIC fusion partner-like 2 protein</fullName>
    </recommendedName>
</protein>
<keyword evidence="4 5" id="KW-0472">Membrane</keyword>
<keyword evidence="2 5" id="KW-0812">Transmembrane</keyword>
<evidence type="ECO:0000256" key="4">
    <source>
        <dbReference type="ARBA" id="ARBA00023136"/>
    </source>
</evidence>
<keyword evidence="3 5" id="KW-1133">Transmembrane helix</keyword>
<feature type="transmembrane region" description="Helical" evidence="5">
    <location>
        <begin position="12"/>
        <end position="29"/>
    </location>
</feature>
<evidence type="ECO:0000256" key="2">
    <source>
        <dbReference type="ARBA" id="ARBA00022692"/>
    </source>
</evidence>
<evidence type="ECO:0000256" key="3">
    <source>
        <dbReference type="ARBA" id="ARBA00022989"/>
    </source>
</evidence>
<feature type="transmembrane region" description="Helical" evidence="5">
    <location>
        <begin position="89"/>
        <end position="113"/>
    </location>
</feature>
<reference evidence="6" key="1">
    <citation type="submission" date="2022-01" db="EMBL/GenBank/DDBJ databases">
        <authorList>
            <person name="King R."/>
        </authorList>
    </citation>
    <scope>NUCLEOTIDE SEQUENCE</scope>
</reference>
<evidence type="ECO:0000313" key="7">
    <source>
        <dbReference type="Proteomes" id="UP001152798"/>
    </source>
</evidence>
<dbReference type="EMBL" id="OV725077">
    <property type="protein sequence ID" value="CAH1388523.1"/>
    <property type="molecule type" value="Genomic_DNA"/>
</dbReference>
<dbReference type="OrthoDB" id="10048434at2759"/>
<evidence type="ECO:0000256" key="1">
    <source>
        <dbReference type="ARBA" id="ARBA00004141"/>
    </source>
</evidence>
<evidence type="ECO:0000313" key="6">
    <source>
        <dbReference type="EMBL" id="CAH1388523.1"/>
    </source>
</evidence>
<sequence>MGHVIVTSVSLLWILLTVISSLAVFYALFTPKWLIGPQRISYGENGSAVALGPPSVGVFNRCTRMDGERSCGIFAMDGLSTDSNVFPTFWKISLVFFTLGITVMAFTAMAALLSCCIQSVNKKSIFTVTGSVQALAGLFYILGIIMYSAGWGSARVVRLCGPESQPFYLGDCSIGWSVYSAIFGILLTLITASLSVYAEKTTSSDKVSEHVEKGETLVCLL</sequence>
<gene>
    <name evidence="6" type="ORF">NEZAVI_LOCUS131</name>
</gene>